<gene>
    <name evidence="1" type="ORF">SAMN04488006_0179</name>
</gene>
<dbReference type="Proteomes" id="UP000199312">
    <property type="component" value="Unassembled WGS sequence"/>
</dbReference>
<evidence type="ECO:0000313" key="2">
    <source>
        <dbReference type="Proteomes" id="UP000199312"/>
    </source>
</evidence>
<organism evidence="1 2">
    <name type="scientific">Lutibacter maritimus</name>
    <dbReference type="NCBI Taxonomy" id="593133"/>
    <lineage>
        <taxon>Bacteria</taxon>
        <taxon>Pseudomonadati</taxon>
        <taxon>Bacteroidota</taxon>
        <taxon>Flavobacteriia</taxon>
        <taxon>Flavobacteriales</taxon>
        <taxon>Flavobacteriaceae</taxon>
        <taxon>Lutibacter</taxon>
    </lineage>
</organism>
<dbReference type="AlphaFoldDB" id="A0A1I6SWV7"/>
<dbReference type="STRING" id="593133.SAMN04488006_0179"/>
<name>A0A1I6SWV7_9FLAO</name>
<evidence type="ECO:0000313" key="1">
    <source>
        <dbReference type="EMBL" id="SFS81426.1"/>
    </source>
</evidence>
<sequence length="221" mass="25205">MSSCGQSISTEKESDIDVPVVQIESPKEEKGLIIEEHITTSNIPSEIQENKPNYSNGIHPDFFNINASQFSQFKEDGSKWFISSDGKSNLYFVPYTDYSITTAILTEKKITDPELISLLQFEGIEINNHKKTIKIDRIQTEKGIRLGLSINEVKKIFGTPDSVSKVNDRDLLRWRFVMLENEESNKVGGLKPFIIEGLEYVAEMEFAENKLTKVVYKYEVP</sequence>
<proteinExistence type="predicted"/>
<keyword evidence="2" id="KW-1185">Reference proteome</keyword>
<protein>
    <submittedName>
        <fullName evidence="1">Uncharacterized protein</fullName>
    </submittedName>
</protein>
<dbReference type="EMBL" id="FOZP01000012">
    <property type="protein sequence ID" value="SFS81426.1"/>
    <property type="molecule type" value="Genomic_DNA"/>
</dbReference>
<accession>A0A1I6SWV7</accession>
<reference evidence="2" key="1">
    <citation type="submission" date="2016-10" db="EMBL/GenBank/DDBJ databases">
        <authorList>
            <person name="Varghese N."/>
            <person name="Submissions S."/>
        </authorList>
    </citation>
    <scope>NUCLEOTIDE SEQUENCE [LARGE SCALE GENOMIC DNA]</scope>
    <source>
        <strain evidence="2">DSM 24450</strain>
    </source>
</reference>